<comment type="caution">
    <text evidence="2">The sequence shown here is derived from an EMBL/GenBank/DDBJ whole genome shotgun (WGS) entry which is preliminary data.</text>
</comment>
<name>A0A0G1QUE4_9BACT</name>
<dbReference type="InterPro" id="IPR052534">
    <property type="entry name" value="Extracell_DNA_Util/SecSys_Comp"/>
</dbReference>
<gene>
    <name evidence="2" type="ORF">UX19_C0003G0015</name>
</gene>
<keyword evidence="1" id="KW-0812">Transmembrane</keyword>
<evidence type="ECO:0000256" key="1">
    <source>
        <dbReference type="SAM" id="Phobius"/>
    </source>
</evidence>
<keyword evidence="1" id="KW-1133">Transmembrane helix</keyword>
<dbReference type="PANTHER" id="PTHR40278:SF1">
    <property type="entry name" value="DNA UTILIZATION PROTEIN HOFN"/>
    <property type="match status" value="1"/>
</dbReference>
<feature type="transmembrane region" description="Helical" evidence="1">
    <location>
        <begin position="26"/>
        <end position="50"/>
    </location>
</feature>
<proteinExistence type="predicted"/>
<dbReference type="InterPro" id="IPR007813">
    <property type="entry name" value="PilN"/>
</dbReference>
<dbReference type="EMBL" id="LCLG01000003">
    <property type="protein sequence ID" value="KKU12260.1"/>
    <property type="molecule type" value="Genomic_DNA"/>
</dbReference>
<protein>
    <submittedName>
        <fullName evidence="2">Type IV pilus biogenesis protein PilN</fullName>
    </submittedName>
</protein>
<reference evidence="2 3" key="1">
    <citation type="journal article" date="2015" name="Nature">
        <title>rRNA introns, odd ribosomes, and small enigmatic genomes across a large radiation of phyla.</title>
        <authorList>
            <person name="Brown C.T."/>
            <person name="Hug L.A."/>
            <person name="Thomas B.C."/>
            <person name="Sharon I."/>
            <person name="Castelle C.J."/>
            <person name="Singh A."/>
            <person name="Wilkins M.J."/>
            <person name="Williams K.H."/>
            <person name="Banfield J.F."/>
        </authorList>
    </citation>
    <scope>NUCLEOTIDE SEQUENCE [LARGE SCALE GENOMIC DNA]</scope>
</reference>
<dbReference type="AlphaFoldDB" id="A0A0G1QUE4"/>
<dbReference type="Proteomes" id="UP000034653">
    <property type="component" value="Unassembled WGS sequence"/>
</dbReference>
<sequence>MAARKKSAQINLLPQEQFAASTTGRVLTWALSTFRIIVIATELVVILAFLSRFFLDAQNADLSDEIEQKQATIAAAADFEKTFRATQKRLTVFSELTSEKTQATDSLSKVSQSLPPDVFLDSITLGGGSLIIAGFSPSERSIQEFVVNLESRLIPKAVTLQEIETSFEDPSLMKFTINASEPVVVEEGV</sequence>
<evidence type="ECO:0000313" key="2">
    <source>
        <dbReference type="EMBL" id="KKU12260.1"/>
    </source>
</evidence>
<organism evidence="2 3">
    <name type="scientific">Candidatus Woesebacteria bacterium GW2011_GWA1_45_8</name>
    <dbReference type="NCBI Taxonomy" id="1618559"/>
    <lineage>
        <taxon>Bacteria</taxon>
        <taxon>Candidatus Woeseibacteriota</taxon>
    </lineage>
</organism>
<keyword evidence="1" id="KW-0472">Membrane</keyword>
<accession>A0A0G1QUE4</accession>
<evidence type="ECO:0000313" key="3">
    <source>
        <dbReference type="Proteomes" id="UP000034653"/>
    </source>
</evidence>
<dbReference type="PANTHER" id="PTHR40278">
    <property type="entry name" value="DNA UTILIZATION PROTEIN HOFN"/>
    <property type="match status" value="1"/>
</dbReference>
<dbReference type="Pfam" id="PF05137">
    <property type="entry name" value="PilN"/>
    <property type="match status" value="1"/>
</dbReference>